<dbReference type="InterPro" id="IPR005474">
    <property type="entry name" value="Transketolase_N"/>
</dbReference>
<dbReference type="Proteomes" id="UP001304419">
    <property type="component" value="Chromosome 1"/>
</dbReference>
<dbReference type="InterPro" id="IPR029061">
    <property type="entry name" value="THDP-binding"/>
</dbReference>
<dbReference type="PANTHER" id="PTHR47514">
    <property type="entry name" value="TRANSKETOLASE N-TERMINAL SECTION-RELATED"/>
    <property type="match status" value="1"/>
</dbReference>
<reference evidence="5" key="1">
    <citation type="submission" date="2019-10" db="EMBL/GenBank/DDBJ databases">
        <authorList>
            <person name="Paulsen S."/>
        </authorList>
    </citation>
    <scope>NUCLEOTIDE SEQUENCE</scope>
    <source>
        <strain evidence="5">LMG 19692</strain>
    </source>
</reference>
<evidence type="ECO:0000313" key="6">
    <source>
        <dbReference type="EMBL" id="WOX27631.1"/>
    </source>
</evidence>
<protein>
    <submittedName>
        <fullName evidence="5">Transketolase</fullName>
    </submittedName>
</protein>
<reference evidence="6 8" key="2">
    <citation type="submission" date="2023-10" db="EMBL/GenBank/DDBJ databases">
        <title>To unveil natural product biosynthetic capacity in Pseudoalteromonas.</title>
        <authorList>
            <person name="Wang J."/>
        </authorList>
    </citation>
    <scope>NUCLEOTIDE SEQUENCE [LARGE SCALE GENOMIC DNA]</scope>
    <source>
        <strain evidence="6 8">DSM 15914</strain>
    </source>
</reference>
<gene>
    <name evidence="5" type="ORF">F9Y85_00250</name>
    <name evidence="6" type="ORF">R5H13_13320</name>
</gene>
<evidence type="ECO:0000256" key="1">
    <source>
        <dbReference type="ARBA" id="ARBA00001964"/>
    </source>
</evidence>
<organism evidence="5 7">
    <name type="scientific">Pseudoalteromonas maricaloris</name>
    <dbReference type="NCBI Taxonomy" id="184924"/>
    <lineage>
        <taxon>Bacteria</taxon>
        <taxon>Pseudomonadati</taxon>
        <taxon>Pseudomonadota</taxon>
        <taxon>Gammaproteobacteria</taxon>
        <taxon>Alteromonadales</taxon>
        <taxon>Pseudoalteromonadaceae</taxon>
        <taxon>Pseudoalteromonas</taxon>
    </lineage>
</organism>
<accession>A0A8I2H1W5</accession>
<feature type="domain" description="Transketolase N-terminal" evidence="4">
    <location>
        <begin position="14"/>
        <end position="261"/>
    </location>
</feature>
<evidence type="ECO:0000256" key="3">
    <source>
        <dbReference type="ARBA" id="ARBA00023052"/>
    </source>
</evidence>
<dbReference type="EMBL" id="WEIA01000001">
    <property type="protein sequence ID" value="NLR19784.1"/>
    <property type="molecule type" value="Genomic_DNA"/>
</dbReference>
<dbReference type="SUPFAM" id="SSF52518">
    <property type="entry name" value="Thiamin diphosphate-binding fold (THDP-binding)"/>
    <property type="match status" value="1"/>
</dbReference>
<evidence type="ECO:0000313" key="8">
    <source>
        <dbReference type="Proteomes" id="UP001304419"/>
    </source>
</evidence>
<dbReference type="EMBL" id="CP137578">
    <property type="protein sequence ID" value="WOX27631.1"/>
    <property type="molecule type" value="Genomic_DNA"/>
</dbReference>
<evidence type="ECO:0000313" key="7">
    <source>
        <dbReference type="Proteomes" id="UP000646877"/>
    </source>
</evidence>
<evidence type="ECO:0000256" key="2">
    <source>
        <dbReference type="ARBA" id="ARBA00007131"/>
    </source>
</evidence>
<dbReference type="RefSeq" id="WP_052258354.1">
    <property type="nucleotide sequence ID" value="NZ_CBCSDF010000003.1"/>
</dbReference>
<dbReference type="CDD" id="cd02012">
    <property type="entry name" value="TPP_TK"/>
    <property type="match status" value="1"/>
</dbReference>
<dbReference type="Proteomes" id="UP000646877">
    <property type="component" value="Unassembled WGS sequence"/>
</dbReference>
<comment type="cofactor">
    <cofactor evidence="1">
        <name>thiamine diphosphate</name>
        <dbReference type="ChEBI" id="CHEBI:58937"/>
    </cofactor>
</comment>
<keyword evidence="3" id="KW-0786">Thiamine pyrophosphate</keyword>
<keyword evidence="8" id="KW-1185">Reference proteome</keyword>
<sequence>MSYPELTEFARTMRQKILDISYHSGTSTHIGGALSMTDVMAVLYGKVLNFDAQDPRWPERDRFILSKGHGVLGFYPALLGAGIISQEVFDTFQQNGSDLIAHPVMNLDLGIESSNGSLGHGISMAVGIAFAAKKQAKPFHTYTLVGDGETNEGSVWEAAMLASHLKLDNLTAIIDYNKQQNDGFGKDVLRIDNMAERFRAFGWHVIEVDGHDIDAIVEAFEEAPLNKPKAIVANTIKGKGVSFMEGDNAWHHNRLTKTNYEAAVAALNNSNNERSDNGNNV</sequence>
<dbReference type="Gene3D" id="3.40.50.970">
    <property type="match status" value="1"/>
</dbReference>
<dbReference type="Pfam" id="PF00456">
    <property type="entry name" value="Transketolase_N"/>
    <property type="match status" value="1"/>
</dbReference>
<dbReference type="AlphaFoldDB" id="A0A8I2H1W5"/>
<name>A0A8I2H1W5_9GAMM</name>
<evidence type="ECO:0000259" key="4">
    <source>
        <dbReference type="Pfam" id="PF00456"/>
    </source>
</evidence>
<dbReference type="PANTHER" id="PTHR47514:SF1">
    <property type="entry name" value="TRANSKETOLASE N-TERMINAL SECTION-RELATED"/>
    <property type="match status" value="1"/>
</dbReference>
<comment type="similarity">
    <text evidence="2">Belongs to the transketolase family.</text>
</comment>
<evidence type="ECO:0000313" key="5">
    <source>
        <dbReference type="EMBL" id="NLR19784.1"/>
    </source>
</evidence>
<dbReference type="GeneID" id="98336562"/>
<proteinExistence type="inferred from homology"/>